<organism evidence="1 2">
    <name type="scientific">Vibrio diazotrophicus</name>
    <dbReference type="NCBI Taxonomy" id="685"/>
    <lineage>
        <taxon>Bacteria</taxon>
        <taxon>Pseudomonadati</taxon>
        <taxon>Pseudomonadota</taxon>
        <taxon>Gammaproteobacteria</taxon>
        <taxon>Vibrionales</taxon>
        <taxon>Vibrionaceae</taxon>
        <taxon>Vibrio</taxon>
    </lineage>
</organism>
<evidence type="ECO:0000313" key="1">
    <source>
        <dbReference type="EMBL" id="PNH97883.1"/>
    </source>
</evidence>
<dbReference type="RefSeq" id="WP_102969578.1">
    <property type="nucleotide sequence ID" value="NZ_POSM01000040.1"/>
</dbReference>
<comment type="caution">
    <text evidence="1">The sequence shown here is derived from an EMBL/GenBank/DDBJ whole genome shotgun (WGS) entry which is preliminary data.</text>
</comment>
<gene>
    <name evidence="1" type="ORF">C1O25_19960</name>
</gene>
<reference evidence="1 2" key="1">
    <citation type="submission" date="2018-01" db="EMBL/GenBank/DDBJ databases">
        <title>Draft genome sequences of six Vibrio diazotrophicus strains isolated from deep-sea sediments of the Baltic Sea.</title>
        <authorList>
            <person name="Castillo D."/>
            <person name="Vandieken V."/>
            <person name="Chiang O."/>
            <person name="Middelboe M."/>
        </authorList>
    </citation>
    <scope>NUCLEOTIDE SEQUENCE [LARGE SCALE GENOMIC DNA]</scope>
    <source>
        <strain evidence="1 2">65.10M</strain>
    </source>
</reference>
<sequence length="208" mass="24296">MTSYPQRVAENVLPLSVSGELSEALKEWYFTERTEDHEVATESCELCDQEQLRYHFEIENKNTRKRLWVGSSCILRFNVAVYENGLVLDKKSAERKLNKHIAKMRLDACINSLNALAKKEQNPILDSALSYYQKNKCLTPKFAFVVFWRLDSQKFDYHPSFFKISLKRDSHKRDLANMPTDRVHLIWKALSPNQRKMAIKLGHTEPST</sequence>
<keyword evidence="2" id="KW-1185">Reference proteome</keyword>
<name>A0ABX4W534_VIBDI</name>
<evidence type="ECO:0000313" key="2">
    <source>
        <dbReference type="Proteomes" id="UP000236547"/>
    </source>
</evidence>
<protein>
    <recommendedName>
        <fullName evidence="3">HMG box domain-containing protein</fullName>
    </recommendedName>
</protein>
<dbReference type="Proteomes" id="UP000236547">
    <property type="component" value="Unassembled WGS sequence"/>
</dbReference>
<dbReference type="EMBL" id="POSM01000040">
    <property type="protein sequence ID" value="PNH97883.1"/>
    <property type="molecule type" value="Genomic_DNA"/>
</dbReference>
<accession>A0ABX4W534</accession>
<proteinExistence type="predicted"/>
<evidence type="ECO:0008006" key="3">
    <source>
        <dbReference type="Google" id="ProtNLM"/>
    </source>
</evidence>